<evidence type="ECO:0000256" key="7">
    <source>
        <dbReference type="ARBA" id="ARBA00022989"/>
    </source>
</evidence>
<accession>A0A0C9N6G6</accession>
<dbReference type="PROSITE" id="PS50920">
    <property type="entry name" value="SOLCAR"/>
    <property type="match status" value="3"/>
</dbReference>
<dbReference type="Proteomes" id="UP000053815">
    <property type="component" value="Unassembled WGS sequence"/>
</dbReference>
<dbReference type="InterPro" id="IPR045315">
    <property type="entry name" value="Mtm1-like"/>
</dbReference>
<keyword evidence="3 11" id="KW-0813">Transport</keyword>
<evidence type="ECO:0000256" key="11">
    <source>
        <dbReference type="RuleBase" id="RU000488"/>
    </source>
</evidence>
<comment type="subcellular location">
    <subcellularLocation>
        <location evidence="1">Mitochondrion inner membrane</location>
        <topology evidence="1">Multi-pass membrane protein</topology>
    </subcellularLocation>
</comment>
<dbReference type="GO" id="GO:1990542">
    <property type="term" value="P:mitochondrial transmembrane transport"/>
    <property type="evidence" value="ECO:0007669"/>
    <property type="project" value="InterPro"/>
</dbReference>
<dbReference type="SUPFAM" id="SSF103506">
    <property type="entry name" value="Mitochondrial carrier"/>
    <property type="match status" value="1"/>
</dbReference>
<feature type="repeat" description="Solcar" evidence="10">
    <location>
        <begin position="168"/>
        <end position="254"/>
    </location>
</feature>
<feature type="transmembrane region" description="Helical" evidence="12">
    <location>
        <begin position="171"/>
        <end position="191"/>
    </location>
</feature>
<evidence type="ECO:0000256" key="3">
    <source>
        <dbReference type="ARBA" id="ARBA00022448"/>
    </source>
</evidence>
<keyword evidence="9 10" id="KW-0472">Membrane</keyword>
<evidence type="ECO:0000256" key="8">
    <source>
        <dbReference type="ARBA" id="ARBA00023128"/>
    </source>
</evidence>
<keyword evidence="5" id="KW-0677">Repeat</keyword>
<keyword evidence="4 10" id="KW-0812">Transmembrane</keyword>
<feature type="transmembrane region" description="Helical" evidence="12">
    <location>
        <begin position="129"/>
        <end position="151"/>
    </location>
</feature>
<dbReference type="PANTHER" id="PTHR45760:SF2">
    <property type="entry name" value="FI19922P1-RELATED"/>
    <property type="match status" value="1"/>
</dbReference>
<protein>
    <submittedName>
        <fullName evidence="13">Mitochondrial carrier protein</fullName>
    </submittedName>
</protein>
<evidence type="ECO:0000256" key="10">
    <source>
        <dbReference type="PROSITE-ProRule" id="PRU00282"/>
    </source>
</evidence>
<dbReference type="EMBL" id="DF836616">
    <property type="protein sequence ID" value="GAN10178.1"/>
    <property type="molecule type" value="Genomic_DNA"/>
</dbReference>
<keyword evidence="7 12" id="KW-1133">Transmembrane helix</keyword>
<reference evidence="13" key="1">
    <citation type="submission" date="2014-09" db="EMBL/GenBank/DDBJ databases">
        <title>Draft genome sequence of an oleaginous Mucoromycotina fungus Mucor ambiguus NBRC6742.</title>
        <authorList>
            <person name="Takeda I."/>
            <person name="Yamane N."/>
            <person name="Morita T."/>
            <person name="Tamano K."/>
            <person name="Machida M."/>
            <person name="Baker S."/>
            <person name="Koike H."/>
        </authorList>
    </citation>
    <scope>NUCLEOTIDE SEQUENCE</scope>
    <source>
        <strain evidence="13">NBRC 6742</strain>
    </source>
</reference>
<dbReference type="Gene3D" id="1.50.40.10">
    <property type="entry name" value="Mitochondrial carrier domain"/>
    <property type="match status" value="2"/>
</dbReference>
<dbReference type="AlphaFoldDB" id="A0A0C9N6G6"/>
<name>A0A0C9N6G6_9FUNG</name>
<feature type="repeat" description="Solcar" evidence="10">
    <location>
        <begin position="264"/>
        <end position="354"/>
    </location>
</feature>
<evidence type="ECO:0000313" key="13">
    <source>
        <dbReference type="EMBL" id="GAN10178.1"/>
    </source>
</evidence>
<dbReference type="PANTHER" id="PTHR45760">
    <property type="entry name" value="FI19922P1-RELATED"/>
    <property type="match status" value="1"/>
</dbReference>
<evidence type="ECO:0000256" key="5">
    <source>
        <dbReference type="ARBA" id="ARBA00022737"/>
    </source>
</evidence>
<evidence type="ECO:0000256" key="9">
    <source>
        <dbReference type="ARBA" id="ARBA00023136"/>
    </source>
</evidence>
<gene>
    <name evidence="13" type="ORF">MAM1_0327d09715</name>
</gene>
<dbReference type="OrthoDB" id="1747031at2759"/>
<evidence type="ECO:0000313" key="14">
    <source>
        <dbReference type="Proteomes" id="UP000053815"/>
    </source>
</evidence>
<dbReference type="InterPro" id="IPR023395">
    <property type="entry name" value="MCP_dom_sf"/>
</dbReference>
<dbReference type="Pfam" id="PF00153">
    <property type="entry name" value="Mito_carr"/>
    <property type="match status" value="4"/>
</dbReference>
<evidence type="ECO:0000256" key="1">
    <source>
        <dbReference type="ARBA" id="ARBA00004448"/>
    </source>
</evidence>
<organism evidence="13">
    <name type="scientific">Mucor ambiguus</name>
    <dbReference type="NCBI Taxonomy" id="91626"/>
    <lineage>
        <taxon>Eukaryota</taxon>
        <taxon>Fungi</taxon>
        <taxon>Fungi incertae sedis</taxon>
        <taxon>Mucoromycota</taxon>
        <taxon>Mucoromycotina</taxon>
        <taxon>Mucoromycetes</taxon>
        <taxon>Mucorales</taxon>
        <taxon>Mucorineae</taxon>
        <taxon>Mucoraceae</taxon>
        <taxon>Mucor</taxon>
    </lineage>
</organism>
<evidence type="ECO:0000256" key="4">
    <source>
        <dbReference type="ARBA" id="ARBA00022692"/>
    </source>
</evidence>
<dbReference type="GO" id="GO:0005743">
    <property type="term" value="C:mitochondrial inner membrane"/>
    <property type="evidence" value="ECO:0007669"/>
    <property type="project" value="UniProtKB-SubCell"/>
</dbReference>
<dbReference type="InterPro" id="IPR018108">
    <property type="entry name" value="MCP_transmembrane"/>
</dbReference>
<proteinExistence type="inferred from homology"/>
<comment type="similarity">
    <text evidence="2 11">Belongs to the mitochondrial carrier (TC 2.A.29) family.</text>
</comment>
<keyword evidence="8" id="KW-0496">Mitochondrion</keyword>
<feature type="repeat" description="Solcar" evidence="10">
    <location>
        <begin position="11"/>
        <end position="158"/>
    </location>
</feature>
<keyword evidence="6" id="KW-0999">Mitochondrion inner membrane</keyword>
<evidence type="ECO:0000256" key="12">
    <source>
        <dbReference type="SAM" id="Phobius"/>
    </source>
</evidence>
<evidence type="ECO:0000256" key="2">
    <source>
        <dbReference type="ARBA" id="ARBA00006375"/>
    </source>
</evidence>
<sequence>MANTTYSTTSTEKLLSACGGALVTSLMVTPMDVVKMRMQTQNVYSATTSTLSKAAMCCMAFNNCTQSIKHGLQNNRITRGGQLANVYQCTAYSEAAAVSVAATASVNSPAFKGTFDGLYKIIKYEGAAALWKGLSPALLMSVPANVIYFVGYDYLRDLIQPYTSIDSYKDYSPLVAGAVARTVAVTIISPIELFRTRLQATTGVHDFKHVLNGVKQMVVQDGSKALWRGLPPTLWRDVPFSAIYWMGYEECKKGIELNHRYNMNELQVSFVAGALSGMFAAAVTTPFDVAKTRRQVDAGREKPSLVDSRVPAILKQIYQQNGVKGLFRGLTPRVAKIGPSCAIMISSYEMGKIFFSKHHNENLL</sequence>
<keyword evidence="14" id="KW-1185">Reference proteome</keyword>
<evidence type="ECO:0000256" key="6">
    <source>
        <dbReference type="ARBA" id="ARBA00022792"/>
    </source>
</evidence>